<dbReference type="Proteomes" id="UP000198310">
    <property type="component" value="Unassembled WGS sequence"/>
</dbReference>
<dbReference type="GO" id="GO:0006508">
    <property type="term" value="P:proteolysis"/>
    <property type="evidence" value="ECO:0007669"/>
    <property type="project" value="InterPro"/>
</dbReference>
<organism evidence="3 4">
    <name type="scientific">Hymenobacter mucosus</name>
    <dbReference type="NCBI Taxonomy" id="1411120"/>
    <lineage>
        <taxon>Bacteria</taxon>
        <taxon>Pseudomonadati</taxon>
        <taxon>Bacteroidota</taxon>
        <taxon>Cytophagia</taxon>
        <taxon>Cytophagales</taxon>
        <taxon>Hymenobacteraceae</taxon>
        <taxon>Hymenobacter</taxon>
    </lineage>
</organism>
<dbReference type="InterPro" id="IPR029058">
    <property type="entry name" value="AB_hydrolase_fold"/>
</dbReference>
<accession>A0A239AH64</accession>
<sequence>MKIHQHSKSKKRLSCSSYPCDPGVFVYISNTCSFYFSLLMRHFLLGLSLLLNLATPQTSTAQASTQRPAQPKASAQPPIIDRELLFGDPEISGAQLSPDGKFLSFLRPYNGTRNIWVKGLNEPFEQARPMTNDQARPVRNYFWSRDGKYLLYSQDKGGDENFNIYAVNPAEAPTAGQPVPTARDLTGLKGVLVQLLNAPLSDPNSLYIGLNDRDKAWHDLYKLNLATGEKTLVRQNNDRIGAWEFDWNDQLRLASRSNPDGSTECLRVEGEKLVPFYKTSIDEQSGVVAFAKDNQHVYMITNRGAGRNLAEIVLINPATGQEQPYQADPLKRVDVGSLEVSEKTHEPVFVRFEDDRMRRVWKDKALEQDFAAVSKQLPGLDVYPASHTTDERLWLLSATSATQPTVAYLFDRQTKQLTKQYETRPKLRATDLADMEVVRYKSSDGLEIPAYLTLPKGLTAKNLPVIILPHGGPWGRDAYGFNAMHQFLANRGYAVLSPNFRASTGYGKQFLNAGNGEWGRKMQDDLTWGVKYLVAQGIADPKRVGIMGASYGGYATLAGVAFTPDVYTAAVAVVAPSNLTTLLNAIPPYWEAERKQMYARMADPGTPEGRAALARMSPLNAADKIKTPLLVVQGANDPRVNKAEADQIVVALRNRNYPVQYICAPDEGHGFARPVNNMAMFAASEKFLAGQLHGRYQESMSPAVAKRLQEITVDPKTVQLGATNGQ</sequence>
<evidence type="ECO:0000256" key="1">
    <source>
        <dbReference type="ARBA" id="ARBA00022801"/>
    </source>
</evidence>
<keyword evidence="4" id="KW-1185">Reference proteome</keyword>
<evidence type="ECO:0000313" key="3">
    <source>
        <dbReference type="EMBL" id="SNR94374.1"/>
    </source>
</evidence>
<dbReference type="PANTHER" id="PTHR42776:SF27">
    <property type="entry name" value="DIPEPTIDYL PEPTIDASE FAMILY MEMBER 6"/>
    <property type="match status" value="1"/>
</dbReference>
<dbReference type="AlphaFoldDB" id="A0A239AH64"/>
<dbReference type="Gene3D" id="3.40.50.1820">
    <property type="entry name" value="alpha/beta hydrolase"/>
    <property type="match status" value="1"/>
</dbReference>
<dbReference type="GO" id="GO:0004252">
    <property type="term" value="F:serine-type endopeptidase activity"/>
    <property type="evidence" value="ECO:0007669"/>
    <property type="project" value="TreeGrafter"/>
</dbReference>
<keyword evidence="1" id="KW-0378">Hydrolase</keyword>
<dbReference type="InterPro" id="IPR001375">
    <property type="entry name" value="Peptidase_S9_cat"/>
</dbReference>
<evidence type="ECO:0000313" key="4">
    <source>
        <dbReference type="Proteomes" id="UP000198310"/>
    </source>
</evidence>
<dbReference type="SUPFAM" id="SSF82171">
    <property type="entry name" value="DPP6 N-terminal domain-like"/>
    <property type="match status" value="1"/>
</dbReference>
<dbReference type="EMBL" id="FZNS01000012">
    <property type="protein sequence ID" value="SNR94374.1"/>
    <property type="molecule type" value="Genomic_DNA"/>
</dbReference>
<name>A0A239AH64_9BACT</name>
<dbReference type="PANTHER" id="PTHR42776">
    <property type="entry name" value="SERINE PEPTIDASE S9 FAMILY MEMBER"/>
    <property type="match status" value="1"/>
</dbReference>
<dbReference type="SUPFAM" id="SSF53474">
    <property type="entry name" value="alpha/beta-Hydrolases"/>
    <property type="match status" value="1"/>
</dbReference>
<keyword evidence="3" id="KW-0031">Aminopeptidase</keyword>
<dbReference type="InterPro" id="IPR011042">
    <property type="entry name" value="6-blade_b-propeller_TolB-like"/>
</dbReference>
<feature type="domain" description="Peptidase S9 prolyl oligopeptidase catalytic" evidence="2">
    <location>
        <begin position="481"/>
        <end position="692"/>
    </location>
</feature>
<dbReference type="Gene3D" id="2.120.10.30">
    <property type="entry name" value="TolB, C-terminal domain"/>
    <property type="match status" value="1"/>
</dbReference>
<dbReference type="GO" id="GO:0004177">
    <property type="term" value="F:aminopeptidase activity"/>
    <property type="evidence" value="ECO:0007669"/>
    <property type="project" value="UniProtKB-KW"/>
</dbReference>
<dbReference type="Pfam" id="PF00326">
    <property type="entry name" value="Peptidase_S9"/>
    <property type="match status" value="1"/>
</dbReference>
<evidence type="ECO:0000259" key="2">
    <source>
        <dbReference type="Pfam" id="PF00326"/>
    </source>
</evidence>
<proteinExistence type="predicted"/>
<gene>
    <name evidence="3" type="ORF">SAMN06269173_11251</name>
</gene>
<reference evidence="4" key="1">
    <citation type="submission" date="2017-06" db="EMBL/GenBank/DDBJ databases">
        <authorList>
            <person name="Varghese N."/>
            <person name="Submissions S."/>
        </authorList>
    </citation>
    <scope>NUCLEOTIDE SEQUENCE [LARGE SCALE GENOMIC DNA]</scope>
    <source>
        <strain evidence="4">DSM 28041</strain>
    </source>
</reference>
<keyword evidence="3" id="KW-0645">Protease</keyword>
<protein>
    <submittedName>
        <fullName evidence="3">Dipeptidyl aminopeptidase/acylaminoacyl peptidase</fullName>
    </submittedName>
</protein>